<protein>
    <recommendedName>
        <fullName evidence="3">HutD protein</fullName>
    </recommendedName>
</protein>
<dbReference type="Pfam" id="PF05962">
    <property type="entry name" value="HutD"/>
    <property type="match status" value="1"/>
</dbReference>
<dbReference type="PANTHER" id="PTHR37943:SF1">
    <property type="entry name" value="PROTEIN VES"/>
    <property type="match status" value="1"/>
</dbReference>
<keyword evidence="2" id="KW-1185">Reference proteome</keyword>
<accession>A0A4R7B035</accession>
<dbReference type="InterPro" id="IPR014710">
    <property type="entry name" value="RmlC-like_jellyroll"/>
</dbReference>
<dbReference type="SUPFAM" id="SSF51182">
    <property type="entry name" value="RmlC-like cupins"/>
    <property type="match status" value="1"/>
</dbReference>
<proteinExistence type="predicted"/>
<evidence type="ECO:0000313" key="1">
    <source>
        <dbReference type="EMBL" id="TDR73599.1"/>
    </source>
</evidence>
<dbReference type="EMBL" id="SNZP01000013">
    <property type="protein sequence ID" value="TDR73599.1"/>
    <property type="molecule type" value="Genomic_DNA"/>
</dbReference>
<dbReference type="InterPro" id="IPR011051">
    <property type="entry name" value="RmlC_Cupin_sf"/>
</dbReference>
<sequence length="196" mass="21646">MILYRLNTADFKRMPWKNGGGETTQLAIWPPEADLDNFDWRVTSARVDSSGPFSAFPDIDRSLALLSGGDLRLTVATGGEQSDELTLHPGEQWNQFAGETSVYGEVAPGSTLIDFNVMTRRGCYRHRLRPLRLDGEQWVDHPLWLIYLTAGSLRAGSLTLSISPGELLWSEGPAWLRGQAEGWLVEIETLAGAESG</sequence>
<dbReference type="RefSeq" id="WP_166642295.1">
    <property type="nucleotide sequence ID" value="NZ_SNZP01000013.1"/>
</dbReference>
<dbReference type="CDD" id="cd20293">
    <property type="entry name" value="cupin_HutD_N"/>
    <property type="match status" value="1"/>
</dbReference>
<dbReference type="Proteomes" id="UP000295611">
    <property type="component" value="Unassembled WGS sequence"/>
</dbReference>
<gene>
    <name evidence="1" type="ORF">DFP86_113106</name>
</gene>
<organism evidence="1 2">
    <name type="scientific">Paludibacterium purpuratum</name>
    <dbReference type="NCBI Taxonomy" id="1144873"/>
    <lineage>
        <taxon>Bacteria</taxon>
        <taxon>Pseudomonadati</taxon>
        <taxon>Pseudomonadota</taxon>
        <taxon>Betaproteobacteria</taxon>
        <taxon>Neisseriales</taxon>
        <taxon>Chromobacteriaceae</taxon>
        <taxon>Paludibacterium</taxon>
    </lineage>
</organism>
<comment type="caution">
    <text evidence="1">The sequence shown here is derived from an EMBL/GenBank/DDBJ whole genome shotgun (WGS) entry which is preliminary data.</text>
</comment>
<dbReference type="InterPro" id="IPR010282">
    <property type="entry name" value="Uncharacterised_HutD/Ves"/>
</dbReference>
<evidence type="ECO:0000313" key="2">
    <source>
        <dbReference type="Proteomes" id="UP000295611"/>
    </source>
</evidence>
<dbReference type="PANTHER" id="PTHR37943">
    <property type="entry name" value="PROTEIN VES"/>
    <property type="match status" value="1"/>
</dbReference>
<dbReference type="Gene3D" id="2.60.120.10">
    <property type="entry name" value="Jelly Rolls"/>
    <property type="match status" value="1"/>
</dbReference>
<reference evidence="1 2" key="1">
    <citation type="submission" date="2019-03" db="EMBL/GenBank/DDBJ databases">
        <title>Genomic Encyclopedia of Type Strains, Phase III (KMG-III): the genomes of soil and plant-associated and newly described type strains.</title>
        <authorList>
            <person name="Whitman W."/>
        </authorList>
    </citation>
    <scope>NUCLEOTIDE SEQUENCE [LARGE SCALE GENOMIC DNA]</scope>
    <source>
        <strain evidence="1 2">CECT 8976</strain>
    </source>
</reference>
<dbReference type="AlphaFoldDB" id="A0A4R7B035"/>
<evidence type="ECO:0008006" key="3">
    <source>
        <dbReference type="Google" id="ProtNLM"/>
    </source>
</evidence>
<name>A0A4R7B035_9NEIS</name>